<keyword evidence="5" id="KW-0255">Endonuclease</keyword>
<keyword evidence="3" id="KW-0540">Nuclease</keyword>
<evidence type="ECO:0000256" key="6">
    <source>
        <dbReference type="ARBA" id="ARBA00022801"/>
    </source>
</evidence>
<dbReference type="GO" id="GO:0008270">
    <property type="term" value="F:zinc ion binding"/>
    <property type="evidence" value="ECO:0007669"/>
    <property type="project" value="UniProtKB-KW"/>
</dbReference>
<dbReference type="GO" id="GO:0016787">
    <property type="term" value="F:hydrolase activity"/>
    <property type="evidence" value="ECO:0007669"/>
    <property type="project" value="UniProtKB-KW"/>
</dbReference>
<dbReference type="Gene3D" id="1.10.10.200">
    <property type="match status" value="1"/>
</dbReference>
<evidence type="ECO:0000256" key="2">
    <source>
        <dbReference type="ARBA" id="ARBA00022695"/>
    </source>
</evidence>
<protein>
    <submittedName>
        <fullName evidence="10">POK19 protein</fullName>
    </submittedName>
</protein>
<sequence>MPAQLTTLPDTFQQAKLSHGMFHQNVPALVRMFHLTRDQARAIVATCPNCQSYQLPSLGAGVNPRGLNSCEVWQTDVT</sequence>
<dbReference type="InterPro" id="IPR017856">
    <property type="entry name" value="Integrase-like_N"/>
</dbReference>
<feature type="non-terminal residue" evidence="10">
    <location>
        <position position="78"/>
    </location>
</feature>
<dbReference type="PANTHER" id="PTHR41694:SF3">
    <property type="entry name" value="RNA-DIRECTED DNA POLYMERASE-RELATED"/>
    <property type="match status" value="1"/>
</dbReference>
<dbReference type="GO" id="GO:0004519">
    <property type="term" value="F:endonuclease activity"/>
    <property type="evidence" value="ECO:0007669"/>
    <property type="project" value="UniProtKB-KW"/>
</dbReference>
<keyword evidence="6" id="KW-0378">Hydrolase</keyword>
<dbReference type="AlphaFoldDB" id="A0A7K7TIV1"/>
<comment type="caution">
    <text evidence="10">The sequence shown here is derived from an EMBL/GenBank/DDBJ whole genome shotgun (WGS) entry which is preliminary data.</text>
</comment>
<evidence type="ECO:0000313" key="11">
    <source>
        <dbReference type="Proteomes" id="UP000589485"/>
    </source>
</evidence>
<evidence type="ECO:0000259" key="9">
    <source>
        <dbReference type="PROSITE" id="PS50876"/>
    </source>
</evidence>
<dbReference type="PANTHER" id="PTHR41694">
    <property type="entry name" value="ENDOGENOUS RETROVIRUS GROUP K MEMBER POL PROTEIN"/>
    <property type="match status" value="1"/>
</dbReference>
<keyword evidence="4" id="KW-0479">Metal-binding</keyword>
<accession>A0A7K7TIV1</accession>
<keyword evidence="8" id="KW-0863">Zinc-finger</keyword>
<dbReference type="InterPro" id="IPR003308">
    <property type="entry name" value="Integrase_Zn-bd_dom_N"/>
</dbReference>
<evidence type="ECO:0000256" key="7">
    <source>
        <dbReference type="ARBA" id="ARBA00022918"/>
    </source>
</evidence>
<evidence type="ECO:0000313" key="10">
    <source>
        <dbReference type="EMBL" id="NXA16820.1"/>
    </source>
</evidence>
<reference evidence="10 11" key="1">
    <citation type="submission" date="2019-09" db="EMBL/GenBank/DDBJ databases">
        <title>Bird 10,000 Genomes (B10K) Project - Family phase.</title>
        <authorList>
            <person name="Zhang G."/>
        </authorList>
    </citation>
    <scope>NUCLEOTIDE SEQUENCE [LARGE SCALE GENOMIC DNA]</scope>
    <source>
        <strain evidence="10">B10K-DU-030-41</strain>
        <tissue evidence="10">Muscle</tissue>
    </source>
</reference>
<dbReference type="PROSITE" id="PS50876">
    <property type="entry name" value="ZF_INTEGRASE"/>
    <property type="match status" value="1"/>
</dbReference>
<keyword evidence="2" id="KW-0548">Nucleotidyltransferase</keyword>
<evidence type="ECO:0000256" key="8">
    <source>
        <dbReference type="PROSITE-ProRule" id="PRU00450"/>
    </source>
</evidence>
<proteinExistence type="predicted"/>
<organism evidence="10 11">
    <name type="scientific">Sapayoa aenigma</name>
    <name type="common">broad-billed sapayoa</name>
    <dbReference type="NCBI Taxonomy" id="239371"/>
    <lineage>
        <taxon>Eukaryota</taxon>
        <taxon>Metazoa</taxon>
        <taxon>Chordata</taxon>
        <taxon>Craniata</taxon>
        <taxon>Vertebrata</taxon>
        <taxon>Euteleostomi</taxon>
        <taxon>Archelosauria</taxon>
        <taxon>Archosauria</taxon>
        <taxon>Dinosauria</taxon>
        <taxon>Saurischia</taxon>
        <taxon>Theropoda</taxon>
        <taxon>Coelurosauria</taxon>
        <taxon>Aves</taxon>
        <taxon>Neognathae</taxon>
        <taxon>Neoaves</taxon>
        <taxon>Telluraves</taxon>
        <taxon>Australaves</taxon>
        <taxon>Passeriformes</taxon>
        <taxon>Tyrannidae</taxon>
        <taxon>Sapayoa</taxon>
    </lineage>
</organism>
<gene>
    <name evidence="10" type="primary">Ervk19_1</name>
    <name evidence="10" type="ORF">SAPAEN_R15532</name>
</gene>
<dbReference type="SUPFAM" id="SSF46919">
    <property type="entry name" value="N-terminal Zn binding domain of HIV integrase"/>
    <property type="match status" value="1"/>
</dbReference>
<feature type="non-terminal residue" evidence="10">
    <location>
        <position position="1"/>
    </location>
</feature>
<evidence type="ECO:0000256" key="1">
    <source>
        <dbReference type="ARBA" id="ARBA00022679"/>
    </source>
</evidence>
<dbReference type="Pfam" id="PF02022">
    <property type="entry name" value="Integrase_Zn"/>
    <property type="match status" value="1"/>
</dbReference>
<feature type="domain" description="Integrase-type" evidence="9">
    <location>
        <begin position="10"/>
        <end position="51"/>
    </location>
</feature>
<keyword evidence="7" id="KW-0695">RNA-directed DNA polymerase</keyword>
<keyword evidence="1" id="KW-0808">Transferase</keyword>
<dbReference type="EMBL" id="VZSY01008688">
    <property type="protein sequence ID" value="NXA16820.1"/>
    <property type="molecule type" value="Genomic_DNA"/>
</dbReference>
<dbReference type="GO" id="GO:0003964">
    <property type="term" value="F:RNA-directed DNA polymerase activity"/>
    <property type="evidence" value="ECO:0007669"/>
    <property type="project" value="UniProtKB-KW"/>
</dbReference>
<dbReference type="OrthoDB" id="9381447at2759"/>
<dbReference type="Proteomes" id="UP000589485">
    <property type="component" value="Unassembled WGS sequence"/>
</dbReference>
<keyword evidence="8" id="KW-0862">Zinc</keyword>
<dbReference type="GO" id="GO:0035613">
    <property type="term" value="F:RNA stem-loop binding"/>
    <property type="evidence" value="ECO:0007669"/>
    <property type="project" value="TreeGrafter"/>
</dbReference>
<name>A0A7K7TIV1_9TYRA</name>
<evidence type="ECO:0000256" key="3">
    <source>
        <dbReference type="ARBA" id="ARBA00022722"/>
    </source>
</evidence>
<evidence type="ECO:0000256" key="5">
    <source>
        <dbReference type="ARBA" id="ARBA00022759"/>
    </source>
</evidence>
<keyword evidence="11" id="KW-1185">Reference proteome</keyword>
<evidence type="ECO:0000256" key="4">
    <source>
        <dbReference type="ARBA" id="ARBA00022723"/>
    </source>
</evidence>